<feature type="domain" description="PIN" evidence="1">
    <location>
        <begin position="5"/>
        <end position="117"/>
    </location>
</feature>
<evidence type="ECO:0000313" key="2">
    <source>
        <dbReference type="EMBL" id="AZB72319.1"/>
    </source>
</evidence>
<evidence type="ECO:0000259" key="1">
    <source>
        <dbReference type="Pfam" id="PF01850"/>
    </source>
</evidence>
<evidence type="ECO:0000313" key="3">
    <source>
        <dbReference type="Proteomes" id="UP000267249"/>
    </source>
</evidence>
<dbReference type="EMBL" id="CP030139">
    <property type="protein sequence ID" value="AZB72319.1"/>
    <property type="molecule type" value="Genomic_DNA"/>
</dbReference>
<dbReference type="Pfam" id="PF01850">
    <property type="entry name" value="PIN"/>
    <property type="match status" value="1"/>
</dbReference>
<proteinExistence type="predicted"/>
<protein>
    <submittedName>
        <fullName evidence="2">PIN domain-containing protein</fullName>
    </submittedName>
</protein>
<dbReference type="RefSeq" id="WP_208676456.1">
    <property type="nucleotide sequence ID" value="NZ_CP030139.2"/>
</dbReference>
<dbReference type="AlphaFoldDB" id="A0AAN1QMV5"/>
<dbReference type="InterPro" id="IPR002716">
    <property type="entry name" value="PIN_dom"/>
</dbReference>
<name>A0AAN1QMV5_SYNEL</name>
<dbReference type="Proteomes" id="UP000267249">
    <property type="component" value="Chromosome"/>
</dbReference>
<organism evidence="2 3">
    <name type="scientific">Synechococcus elongatus PCC 11801</name>
    <dbReference type="NCBI Taxonomy" id="2219813"/>
    <lineage>
        <taxon>Bacteria</taxon>
        <taxon>Bacillati</taxon>
        <taxon>Cyanobacteriota</taxon>
        <taxon>Cyanophyceae</taxon>
        <taxon>Synechococcales</taxon>
        <taxon>Synechococcaceae</taxon>
        <taxon>Synechococcus</taxon>
    </lineage>
</organism>
<accession>A0AAN1QMV5</accession>
<dbReference type="SUPFAM" id="SSF88723">
    <property type="entry name" value="PIN domain-like"/>
    <property type="match status" value="1"/>
</dbReference>
<dbReference type="Gene3D" id="3.40.50.1010">
    <property type="entry name" value="5'-nuclease"/>
    <property type="match status" value="1"/>
</dbReference>
<dbReference type="InterPro" id="IPR029060">
    <property type="entry name" value="PIN-like_dom_sf"/>
</dbReference>
<gene>
    <name evidence="2" type="ORF">DOP62_05920</name>
</gene>
<sequence length="136" mass="15373">MSKLLVDTGPLVAWFDRSDNFHDRCRNFFSNLDRPLLTTWPVLTEVCHLIPSYGVNRLMRWVALGGLEVQELGTTAITGIANLMERYSDIPMDLADASLVWVAGQWGLSEIVTLDRRDFGIYRLPGGESLINQLFT</sequence>
<reference evidence="2 3" key="1">
    <citation type="journal article" date="2018" name="Sci. Rep.">
        <title>Genome Features and Biochemical Characteristics of a Robust, Fast Growing and Naturally Transformable Cyanobacterium Synechococcus elongatus PCC 11801 Isolated from India.</title>
        <authorList>
            <person name="Jaiswal D."/>
            <person name="Sengupta A."/>
            <person name="Sohoni S."/>
            <person name="Sengupta S."/>
            <person name="Phadnavis A.G."/>
            <person name="Pakrasi H.B."/>
            <person name="Wangikar P.P."/>
        </authorList>
    </citation>
    <scope>NUCLEOTIDE SEQUENCE [LARGE SCALE GENOMIC DNA]</scope>
    <source>
        <strain evidence="2 3">PCC 11801</strain>
    </source>
</reference>